<organism evidence="1 2">
    <name type="scientific">Melipona bicolor</name>
    <dbReference type="NCBI Taxonomy" id="60889"/>
    <lineage>
        <taxon>Eukaryota</taxon>
        <taxon>Metazoa</taxon>
        <taxon>Ecdysozoa</taxon>
        <taxon>Arthropoda</taxon>
        <taxon>Hexapoda</taxon>
        <taxon>Insecta</taxon>
        <taxon>Pterygota</taxon>
        <taxon>Neoptera</taxon>
        <taxon>Endopterygota</taxon>
        <taxon>Hymenoptera</taxon>
        <taxon>Apocrita</taxon>
        <taxon>Aculeata</taxon>
        <taxon>Apoidea</taxon>
        <taxon>Anthophila</taxon>
        <taxon>Apidae</taxon>
        <taxon>Melipona</taxon>
    </lineage>
</organism>
<protein>
    <submittedName>
        <fullName evidence="1">Uncharacterized protein</fullName>
    </submittedName>
</protein>
<reference evidence="1" key="1">
    <citation type="submission" date="2021-10" db="EMBL/GenBank/DDBJ databases">
        <title>Melipona bicolor Genome sequencing and assembly.</title>
        <authorList>
            <person name="Araujo N.S."/>
            <person name="Arias M.C."/>
        </authorList>
    </citation>
    <scope>NUCLEOTIDE SEQUENCE</scope>
    <source>
        <strain evidence="1">USP_2M_L1-L4_2017</strain>
        <tissue evidence="1">Whole body</tissue>
    </source>
</reference>
<dbReference type="AlphaFoldDB" id="A0AA40KXN2"/>
<sequence>MLATEIIQKSENSSVLAQWDLPRDNSRADTFHGWSRNNTEKSGSIDSFLESGRIHLRAIEGNVYLADGATMTATSQRHSLFTNVRTTPGSE</sequence>
<proteinExistence type="predicted"/>
<accession>A0AA40KXN2</accession>
<dbReference type="Proteomes" id="UP001177670">
    <property type="component" value="Unassembled WGS sequence"/>
</dbReference>
<comment type="caution">
    <text evidence="1">The sequence shown here is derived from an EMBL/GenBank/DDBJ whole genome shotgun (WGS) entry which is preliminary data.</text>
</comment>
<name>A0AA40KXN2_9HYME</name>
<evidence type="ECO:0000313" key="1">
    <source>
        <dbReference type="EMBL" id="KAK1136835.1"/>
    </source>
</evidence>
<dbReference type="EMBL" id="JAHYIQ010000001">
    <property type="protein sequence ID" value="KAK1136835.1"/>
    <property type="molecule type" value="Genomic_DNA"/>
</dbReference>
<evidence type="ECO:0000313" key="2">
    <source>
        <dbReference type="Proteomes" id="UP001177670"/>
    </source>
</evidence>
<keyword evidence="2" id="KW-1185">Reference proteome</keyword>
<gene>
    <name evidence="1" type="ORF">K0M31_001371</name>
</gene>